<dbReference type="AlphaFoldDB" id="A0A383A966"/>
<feature type="non-terminal residue" evidence="2">
    <location>
        <position position="1"/>
    </location>
</feature>
<dbReference type="InterPro" id="IPR026444">
    <property type="entry name" value="Secre_tail"/>
</dbReference>
<protein>
    <recommendedName>
        <fullName evidence="1">Secretion system C-terminal sorting domain-containing protein</fullName>
    </recommendedName>
</protein>
<organism evidence="2">
    <name type="scientific">marine metagenome</name>
    <dbReference type="NCBI Taxonomy" id="408172"/>
    <lineage>
        <taxon>unclassified sequences</taxon>
        <taxon>metagenomes</taxon>
        <taxon>ecological metagenomes</taxon>
    </lineage>
</organism>
<accession>A0A383A966</accession>
<dbReference type="NCBIfam" id="TIGR04183">
    <property type="entry name" value="Por_Secre_tail"/>
    <property type="match status" value="1"/>
</dbReference>
<dbReference type="Gene3D" id="2.60.40.4070">
    <property type="match status" value="1"/>
</dbReference>
<proteinExistence type="predicted"/>
<name>A0A383A966_9ZZZZ</name>
<gene>
    <name evidence="2" type="ORF">METZ01_LOCUS457146</name>
</gene>
<evidence type="ECO:0000259" key="1">
    <source>
        <dbReference type="Pfam" id="PF18962"/>
    </source>
</evidence>
<dbReference type="EMBL" id="UINC01190236">
    <property type="protein sequence ID" value="SVE04292.1"/>
    <property type="molecule type" value="Genomic_DNA"/>
</dbReference>
<feature type="domain" description="Secretion system C-terminal sorting" evidence="1">
    <location>
        <begin position="110"/>
        <end position="186"/>
    </location>
</feature>
<dbReference type="Pfam" id="PF18962">
    <property type="entry name" value="Por_Secre_tail"/>
    <property type="match status" value="1"/>
</dbReference>
<sequence>SGDCSYINSETDELYEDSLMVCSENAGIVKSYSNPFYVDFLSICGEYDTDLPCSVLFETAISGDMIKLPDCAGECGGEAVIDDCDVCGGDNACLFIRELLIPEDYSVYKIYPNPFNPVTNIMYGLPENVNVKILIFDIYGNLVQTLINSYQTAGYHSLEWNASNYSSGLYFVRIIAGEFTNTQKLMLIK</sequence>
<evidence type="ECO:0000313" key="2">
    <source>
        <dbReference type="EMBL" id="SVE04292.1"/>
    </source>
</evidence>
<reference evidence="2" key="1">
    <citation type="submission" date="2018-05" db="EMBL/GenBank/DDBJ databases">
        <authorList>
            <person name="Lanie J.A."/>
            <person name="Ng W.-L."/>
            <person name="Kazmierczak K.M."/>
            <person name="Andrzejewski T.M."/>
            <person name="Davidsen T.M."/>
            <person name="Wayne K.J."/>
            <person name="Tettelin H."/>
            <person name="Glass J.I."/>
            <person name="Rusch D."/>
            <person name="Podicherti R."/>
            <person name="Tsui H.-C.T."/>
            <person name="Winkler M.E."/>
        </authorList>
    </citation>
    <scope>NUCLEOTIDE SEQUENCE</scope>
</reference>